<dbReference type="EMBL" id="CP029287">
    <property type="protein sequence ID" value="AWR98860.1"/>
    <property type="molecule type" value="Genomic_DNA"/>
</dbReference>
<dbReference type="PANTHER" id="PTHR42685:SF20">
    <property type="entry name" value="HYDROGENASE, PUTATIVE-RELATED"/>
    <property type="match status" value="1"/>
</dbReference>
<reference evidence="1 2" key="1">
    <citation type="submission" date="2018-05" db="EMBL/GenBank/DDBJ databases">
        <title>Complete Genome Sequences of Extremely Thermoacidophilic, Metal-Mobilizing Type-Strain Members of the Archaeal Family Sulfolobaceae: Acidianus brierleyi DSM-1651T, Acidianus sulfidivorans DSM-18786T, Metallosphaera hakonensis DSM-7519T, and Metallosphaera prunae DSM-10039T.</title>
        <authorList>
            <person name="Counts J.A."/>
            <person name="Kelly R.M."/>
        </authorList>
    </citation>
    <scope>NUCLEOTIDE SEQUENCE [LARGE SCALE GENOMIC DNA]</scope>
    <source>
        <strain evidence="1 2">HO1-1</strain>
    </source>
</reference>
<dbReference type="PANTHER" id="PTHR42685">
    <property type="entry name" value="GERANYLGERANYL DIPHOSPHATE REDUCTASE"/>
    <property type="match status" value="1"/>
</dbReference>
<evidence type="ECO:0000313" key="1">
    <source>
        <dbReference type="EMBL" id="AWR98860.1"/>
    </source>
</evidence>
<dbReference type="Gene3D" id="3.50.50.60">
    <property type="entry name" value="FAD/NAD(P)-binding domain"/>
    <property type="match status" value="1"/>
</dbReference>
<keyword evidence="2" id="KW-1185">Reference proteome</keyword>
<dbReference type="STRING" id="1293036.GCA_001315825_01634"/>
<dbReference type="InterPro" id="IPR036188">
    <property type="entry name" value="FAD/NAD-bd_sf"/>
</dbReference>
<name>A0A2U9IS42_9CREN</name>
<dbReference type="RefSeq" id="WP_110368895.1">
    <property type="nucleotide sequence ID" value="NZ_CP029287.2"/>
</dbReference>
<protein>
    <submittedName>
        <fullName evidence="1">FAD-dependent oxidoreductase</fullName>
    </submittedName>
</protein>
<organism evidence="1 2">
    <name type="scientific">Metallosphaera hakonensis JCM 8857 = DSM 7519</name>
    <dbReference type="NCBI Taxonomy" id="1293036"/>
    <lineage>
        <taxon>Archaea</taxon>
        <taxon>Thermoproteota</taxon>
        <taxon>Thermoprotei</taxon>
        <taxon>Sulfolobales</taxon>
        <taxon>Sulfolobaceae</taxon>
        <taxon>Metallosphaera</taxon>
    </lineage>
</organism>
<reference evidence="2" key="3">
    <citation type="submission" date="2020-03" db="EMBL/GenBank/DDBJ databases">
        <title>Sequencing and Assembly of Multiple Reported Metal-Biooxidizing Members of the Extremely Thermoacidophilic Archaeal Family Sulfolobaceae.</title>
        <authorList>
            <person name="Counts J.A."/>
            <person name="Kelly R.M."/>
        </authorList>
    </citation>
    <scope>NUCLEOTIDE SEQUENCE [LARGE SCALE GENOMIC DNA]</scope>
    <source>
        <strain evidence="2">HO1-1</strain>
    </source>
</reference>
<dbReference type="Proteomes" id="UP000247586">
    <property type="component" value="Chromosome"/>
</dbReference>
<accession>A0A2U9IS42</accession>
<gene>
    <name evidence="1" type="ORF">DFR87_03180</name>
</gene>
<dbReference type="AlphaFoldDB" id="A0A2U9IS42"/>
<reference evidence="2" key="2">
    <citation type="submission" date="2020-03" db="EMBL/GenBank/DDBJ databases">
        <title>Complete Genome Sequences of Extremely Thermoacidophilic, Metal-Mobilizing Type-Strain Members of the Archaeal Family Sulfolobaceae: Acidianus brierleyi DSM-1651T, Acidianus sulfidivorans DSM-18786T, Metallosphaera hakonensis DSM-7519T, and Metallosphaera prunae DSM-10039T.</title>
        <authorList>
            <person name="Counts J.A."/>
            <person name="Kelly R.M."/>
        </authorList>
    </citation>
    <scope>NUCLEOTIDE SEQUENCE [LARGE SCALE GENOMIC DNA]</scope>
    <source>
        <strain evidence="2">HO1-1</strain>
    </source>
</reference>
<dbReference type="GeneID" id="36834312"/>
<dbReference type="InterPro" id="IPR050407">
    <property type="entry name" value="Geranylgeranyl_reductase"/>
</dbReference>
<dbReference type="KEGG" id="mhk:DFR87_03180"/>
<dbReference type="SUPFAM" id="SSF51905">
    <property type="entry name" value="FAD/NAD(P)-binding domain"/>
    <property type="match status" value="1"/>
</dbReference>
<proteinExistence type="predicted"/>
<sequence>MKLAVVGGGPAGISLGWFLKGTKIESTVYEGLDDVGKKPCAWGVLRGIENYVDIPKETIYSKIRGFRIFLDNKLISEVRDEETLGYIVDKPLFLRKLGEKIDLRLNSKVVLDHGKLLVNGKPEEADKVILATGHYSLSKDVTIPALQYITDLNYDPEMVDMYFYSDLLGYGWIFPDPKGAKIGVGGYASVEFIREKMKTITSGRILTQHGARVADYGVFEDRLNGSYIGEALGTVYAVTGEGIRPSIVSSKIMADALLEDKDFGKEFRKSKLHWTLQVHASVIKRAKESNSVRGLERVLLRADPKLVVKFAMGDFGKLDLIKLFGSAIL</sequence>
<dbReference type="OrthoDB" id="6062at2157"/>
<evidence type="ECO:0000313" key="2">
    <source>
        <dbReference type="Proteomes" id="UP000247586"/>
    </source>
</evidence>